<evidence type="ECO:0000256" key="1">
    <source>
        <dbReference type="SAM" id="MobiDB-lite"/>
    </source>
</evidence>
<feature type="compositionally biased region" description="Basic residues" evidence="1">
    <location>
        <begin position="105"/>
        <end position="119"/>
    </location>
</feature>
<feature type="compositionally biased region" description="Low complexity" evidence="1">
    <location>
        <begin position="138"/>
        <end position="148"/>
    </location>
</feature>
<feature type="compositionally biased region" description="Basic and acidic residues" evidence="1">
    <location>
        <begin position="170"/>
        <end position="204"/>
    </location>
</feature>
<gene>
    <name evidence="2" type="ORF">AVDCRST_MAG72-905</name>
</gene>
<organism evidence="2">
    <name type="scientific">uncultured Nocardioidaceae bacterium</name>
    <dbReference type="NCBI Taxonomy" id="253824"/>
    <lineage>
        <taxon>Bacteria</taxon>
        <taxon>Bacillati</taxon>
        <taxon>Actinomycetota</taxon>
        <taxon>Actinomycetes</taxon>
        <taxon>Propionibacteriales</taxon>
        <taxon>Nocardioidaceae</taxon>
        <taxon>environmental samples</taxon>
    </lineage>
</organism>
<feature type="region of interest" description="Disordered" evidence="1">
    <location>
        <begin position="59"/>
        <end position="221"/>
    </location>
</feature>
<accession>A0A6J4LU24</accession>
<feature type="region of interest" description="Disordered" evidence="1">
    <location>
        <begin position="1"/>
        <end position="40"/>
    </location>
</feature>
<keyword evidence="2" id="KW-0560">Oxidoreductase</keyword>
<proteinExistence type="predicted"/>
<dbReference type="AlphaFoldDB" id="A0A6J4LU24"/>
<sequence>IHRAERCRRRVRARQHRAARRRDARRSERYLPDQADGQCDGALAGQHLVRRLEGRVHARRRGGLGSSGAFRRSRGRRDPARVRPPRDRGAGVRAGGGPGAAHPARAGRRARRAWHRRRLRDPPGGRADAWAHERAARRGAGALRPAQGDGRHQRRVQADRRGAGRRRQRRGEPGREVDARRTDLRHAHPERRRGAADRLHEAVHAPRLRRHRERAALRPEDDAALRRRQGLLEQAAQCREGAV</sequence>
<feature type="compositionally biased region" description="Basic and acidic residues" evidence="1">
    <location>
        <begin position="76"/>
        <end position="90"/>
    </location>
</feature>
<name>A0A6J4LU24_9ACTN</name>
<reference evidence="2" key="1">
    <citation type="submission" date="2020-02" db="EMBL/GenBank/DDBJ databases">
        <authorList>
            <person name="Meier V. D."/>
        </authorList>
    </citation>
    <scope>NUCLEOTIDE SEQUENCE</scope>
    <source>
        <strain evidence="2">AVDCRST_MAG72</strain>
    </source>
</reference>
<feature type="non-terminal residue" evidence="2">
    <location>
        <position position="243"/>
    </location>
</feature>
<protein>
    <submittedName>
        <fullName evidence="2">NAD(P) transhydrogenase subunit beta</fullName>
        <ecNumber evidence="2">1.6.1.2</ecNumber>
    </submittedName>
</protein>
<feature type="compositionally biased region" description="Basic residues" evidence="1">
    <location>
        <begin position="1"/>
        <end position="24"/>
    </location>
</feature>
<feature type="non-terminal residue" evidence="2">
    <location>
        <position position="1"/>
    </location>
</feature>
<evidence type="ECO:0000313" key="2">
    <source>
        <dbReference type="EMBL" id="CAA9342359.1"/>
    </source>
</evidence>
<dbReference type="GO" id="GO:0016491">
    <property type="term" value="F:oxidoreductase activity"/>
    <property type="evidence" value="ECO:0007669"/>
    <property type="project" value="UniProtKB-KW"/>
</dbReference>
<dbReference type="EMBL" id="CADCUJ010000040">
    <property type="protein sequence ID" value="CAA9342359.1"/>
    <property type="molecule type" value="Genomic_DNA"/>
</dbReference>
<dbReference type="EC" id="1.6.1.2" evidence="2"/>